<dbReference type="VEuPathDB" id="FungiDB:MGYG_08290"/>
<dbReference type="InParanoid" id="E4V696"/>
<keyword evidence="2" id="KW-1185">Reference proteome</keyword>
<dbReference type="AlphaFoldDB" id="E4V696"/>
<dbReference type="HOGENOM" id="CLU_3049892_0_0_1"/>
<evidence type="ECO:0000313" key="2">
    <source>
        <dbReference type="Proteomes" id="UP000002669"/>
    </source>
</evidence>
<protein>
    <submittedName>
        <fullName evidence="1">Uncharacterized protein</fullName>
    </submittedName>
</protein>
<sequence length="54" mass="6085">MEEALEEERDVISNNTRDPAIPFGKAGDELGLLLEILKLVENVDFLIFDIRVPS</sequence>
<reference evidence="2" key="1">
    <citation type="journal article" date="2012" name="MBio">
        <title>Comparative genome analysis of Trichophyton rubrum and related dermatophytes reveals candidate genes involved in infection.</title>
        <authorList>
            <person name="Martinez D.A."/>
            <person name="Oliver B.G."/>
            <person name="Graeser Y."/>
            <person name="Goldberg J.M."/>
            <person name="Li W."/>
            <person name="Martinez-Rossi N.M."/>
            <person name="Monod M."/>
            <person name="Shelest E."/>
            <person name="Barton R.C."/>
            <person name="Birch E."/>
            <person name="Brakhage A.A."/>
            <person name="Chen Z."/>
            <person name="Gurr S.J."/>
            <person name="Heiman D."/>
            <person name="Heitman J."/>
            <person name="Kosti I."/>
            <person name="Rossi A."/>
            <person name="Saif S."/>
            <person name="Samalova M."/>
            <person name="Saunders C.W."/>
            <person name="Shea T."/>
            <person name="Summerbell R.C."/>
            <person name="Xu J."/>
            <person name="Young S."/>
            <person name="Zeng Q."/>
            <person name="Birren B.W."/>
            <person name="Cuomo C.A."/>
            <person name="White T.C."/>
        </authorList>
    </citation>
    <scope>NUCLEOTIDE SEQUENCE [LARGE SCALE GENOMIC DNA]</scope>
    <source>
        <strain evidence="2">ATCC MYA-4604 / CBS 118893</strain>
    </source>
</reference>
<evidence type="ECO:0000313" key="1">
    <source>
        <dbReference type="EMBL" id="EFR05279.1"/>
    </source>
</evidence>
<dbReference type="EMBL" id="DS989830">
    <property type="protein sequence ID" value="EFR05279.1"/>
    <property type="molecule type" value="Genomic_DNA"/>
</dbReference>
<name>E4V696_ARTGP</name>
<organism evidence="2">
    <name type="scientific">Arthroderma gypseum (strain ATCC MYA-4604 / CBS 118893)</name>
    <name type="common">Microsporum gypseum</name>
    <dbReference type="NCBI Taxonomy" id="535722"/>
    <lineage>
        <taxon>Eukaryota</taxon>
        <taxon>Fungi</taxon>
        <taxon>Dikarya</taxon>
        <taxon>Ascomycota</taxon>
        <taxon>Pezizomycotina</taxon>
        <taxon>Eurotiomycetes</taxon>
        <taxon>Eurotiomycetidae</taxon>
        <taxon>Onygenales</taxon>
        <taxon>Arthrodermataceae</taxon>
        <taxon>Nannizzia</taxon>
    </lineage>
</organism>
<accession>E4V696</accession>
<proteinExistence type="predicted"/>
<gene>
    <name evidence="1" type="ORF">MGYG_08290</name>
</gene>
<dbReference type="GeneID" id="10024615"/>
<dbReference type="RefSeq" id="XP_003169386.1">
    <property type="nucleotide sequence ID" value="XM_003169338.1"/>
</dbReference>
<dbReference type="Proteomes" id="UP000002669">
    <property type="component" value="Unassembled WGS sequence"/>
</dbReference>